<sequence>MVFKGLANSGAYLARIGTAKALKSDYAKNKIKQTANKYLNQALDSFINDLSKKISGGNIDYSKWYPMEMYSPQGVYDPNNPLYKGGAVDIHKMIGKLPKPKGGWTPSRYKYRGPYNPLDQQVVYHKNTGEVTKWNVKPYNKVDEIAAYHDVCYDMGKNKGDCDRHMVKSLDQIPYGEMPKWGQTARFLINIKQKLGLGVKQSKSKKRKKPSSEVNWKVKLADELHKPIKRNFTRRRIIVNHIDEIWAADLVEMQKFSKWNKDYRYLLMVIDVFSKYGWIEPLKDKRGESISQAFKTILKEGRKPEFLLTDKDADVKDSRLTYGLDAVKG</sequence>
<dbReference type="InterPro" id="IPR012337">
    <property type="entry name" value="RNaseH-like_sf"/>
</dbReference>
<gene>
    <name evidence="2" type="ORF">AWC38_SpisGene13318</name>
</gene>
<protein>
    <recommendedName>
        <fullName evidence="1">Integrase catalytic domain-containing protein</fullName>
    </recommendedName>
</protein>
<keyword evidence="3" id="KW-1185">Reference proteome</keyword>
<organism evidence="2 3">
    <name type="scientific">Stylophora pistillata</name>
    <name type="common">Smooth cauliflower coral</name>
    <dbReference type="NCBI Taxonomy" id="50429"/>
    <lineage>
        <taxon>Eukaryota</taxon>
        <taxon>Metazoa</taxon>
        <taxon>Cnidaria</taxon>
        <taxon>Anthozoa</taxon>
        <taxon>Hexacorallia</taxon>
        <taxon>Scleractinia</taxon>
        <taxon>Astrocoeniina</taxon>
        <taxon>Pocilloporidae</taxon>
        <taxon>Stylophora</taxon>
    </lineage>
</organism>
<accession>A0A2B4RZF0</accession>
<dbReference type="SUPFAM" id="SSF53098">
    <property type="entry name" value="Ribonuclease H-like"/>
    <property type="match status" value="1"/>
</dbReference>
<dbReference type="Pfam" id="PF08398">
    <property type="entry name" value="Phospholip_A2_4"/>
    <property type="match status" value="1"/>
</dbReference>
<name>A0A2B4RZF0_STYPI</name>
<dbReference type="Proteomes" id="UP000225706">
    <property type="component" value="Unassembled WGS sequence"/>
</dbReference>
<dbReference type="PANTHER" id="PTHR46585:SF1">
    <property type="entry name" value="CHROMO DOMAIN-CONTAINING PROTEIN"/>
    <property type="match status" value="1"/>
</dbReference>
<reference evidence="3" key="1">
    <citation type="journal article" date="2017" name="bioRxiv">
        <title>Comparative analysis of the genomes of Stylophora pistillata and Acropora digitifera provides evidence for extensive differences between species of corals.</title>
        <authorList>
            <person name="Voolstra C.R."/>
            <person name="Li Y."/>
            <person name="Liew Y.J."/>
            <person name="Baumgarten S."/>
            <person name="Zoccola D."/>
            <person name="Flot J.-F."/>
            <person name="Tambutte S."/>
            <person name="Allemand D."/>
            <person name="Aranda M."/>
        </authorList>
    </citation>
    <scope>NUCLEOTIDE SEQUENCE [LARGE SCALE GENOMIC DNA]</scope>
</reference>
<dbReference type="EMBL" id="LSMT01000248">
    <property type="protein sequence ID" value="PFX22179.1"/>
    <property type="molecule type" value="Genomic_DNA"/>
</dbReference>
<evidence type="ECO:0000313" key="3">
    <source>
        <dbReference type="Proteomes" id="UP000225706"/>
    </source>
</evidence>
<dbReference type="GO" id="GO:0005198">
    <property type="term" value="F:structural molecule activity"/>
    <property type="evidence" value="ECO:0007669"/>
    <property type="project" value="InterPro"/>
</dbReference>
<feature type="domain" description="Integrase catalytic" evidence="1">
    <location>
        <begin position="223"/>
        <end position="329"/>
    </location>
</feature>
<dbReference type="GO" id="GO:0015074">
    <property type="term" value="P:DNA integration"/>
    <property type="evidence" value="ECO:0007669"/>
    <property type="project" value="InterPro"/>
</dbReference>
<dbReference type="InterPro" id="IPR036397">
    <property type="entry name" value="RNaseH_sf"/>
</dbReference>
<dbReference type="Gene3D" id="3.30.420.10">
    <property type="entry name" value="Ribonuclease H-like superfamily/Ribonuclease H"/>
    <property type="match status" value="1"/>
</dbReference>
<dbReference type="InterPro" id="IPR013607">
    <property type="entry name" value="Phospholipase_A2-like"/>
</dbReference>
<proteinExistence type="predicted"/>
<comment type="caution">
    <text evidence="2">The sequence shown here is derived from an EMBL/GenBank/DDBJ whole genome shotgun (WGS) entry which is preliminary data.</text>
</comment>
<evidence type="ECO:0000259" key="1">
    <source>
        <dbReference type="PROSITE" id="PS50994"/>
    </source>
</evidence>
<evidence type="ECO:0000313" key="2">
    <source>
        <dbReference type="EMBL" id="PFX22179.1"/>
    </source>
</evidence>
<dbReference type="GO" id="GO:0003676">
    <property type="term" value="F:nucleic acid binding"/>
    <property type="evidence" value="ECO:0007669"/>
    <property type="project" value="InterPro"/>
</dbReference>
<dbReference type="PANTHER" id="PTHR46585">
    <property type="entry name" value="INTEGRASE CORE DOMAIN CONTAINING PROTEIN"/>
    <property type="match status" value="1"/>
</dbReference>
<dbReference type="AlphaFoldDB" id="A0A2B4RZF0"/>
<dbReference type="PROSITE" id="PS50994">
    <property type="entry name" value="INTEGRASE"/>
    <property type="match status" value="1"/>
</dbReference>
<dbReference type="InterPro" id="IPR001584">
    <property type="entry name" value="Integrase_cat-core"/>
</dbReference>